<accession>A0A1M5KY79</accession>
<dbReference type="RefSeq" id="WP_072891511.1">
    <property type="nucleotide sequence ID" value="NZ_FQVW01000042.1"/>
</dbReference>
<keyword evidence="1" id="KW-0472">Membrane</keyword>
<feature type="transmembrane region" description="Helical" evidence="1">
    <location>
        <begin position="7"/>
        <end position="28"/>
    </location>
</feature>
<feature type="transmembrane region" description="Helical" evidence="1">
    <location>
        <begin position="34"/>
        <end position="56"/>
    </location>
</feature>
<dbReference type="AlphaFoldDB" id="A0A1M5KY79"/>
<evidence type="ECO:0000256" key="1">
    <source>
        <dbReference type="SAM" id="Phobius"/>
    </source>
</evidence>
<protein>
    <submittedName>
        <fullName evidence="2">Uncharacterized protein</fullName>
    </submittedName>
</protein>
<reference evidence="2 3" key="1">
    <citation type="submission" date="2016-11" db="EMBL/GenBank/DDBJ databases">
        <authorList>
            <person name="Jaros S."/>
            <person name="Januszkiewicz K."/>
            <person name="Wedrychowicz H."/>
        </authorList>
    </citation>
    <scope>NUCLEOTIDE SEQUENCE [LARGE SCALE GENOMIC DNA]</scope>
    <source>
        <strain evidence="2 3">IBRC-M 10683</strain>
    </source>
</reference>
<dbReference type="OrthoDB" id="2439445at2"/>
<evidence type="ECO:0000313" key="2">
    <source>
        <dbReference type="EMBL" id="SHG57459.1"/>
    </source>
</evidence>
<gene>
    <name evidence="2" type="ORF">SAMN05216225_104216</name>
</gene>
<name>A0A1M5KY79_9BACI</name>
<proteinExistence type="predicted"/>
<sequence>MPERFVYLYLACILAGFAMIYVPTSVVISAPIATFFGIVGGIVIIVFSLALLHLGLRALFKDHFK</sequence>
<keyword evidence="1" id="KW-1133">Transmembrane helix</keyword>
<dbReference type="Proteomes" id="UP000183988">
    <property type="component" value="Unassembled WGS sequence"/>
</dbReference>
<keyword evidence="1" id="KW-0812">Transmembrane</keyword>
<keyword evidence="3" id="KW-1185">Reference proteome</keyword>
<organism evidence="2 3">
    <name type="scientific">Ornithinibacillus halophilus</name>
    <dbReference type="NCBI Taxonomy" id="930117"/>
    <lineage>
        <taxon>Bacteria</taxon>
        <taxon>Bacillati</taxon>
        <taxon>Bacillota</taxon>
        <taxon>Bacilli</taxon>
        <taxon>Bacillales</taxon>
        <taxon>Bacillaceae</taxon>
        <taxon>Ornithinibacillus</taxon>
    </lineage>
</organism>
<dbReference type="EMBL" id="FQVW01000042">
    <property type="protein sequence ID" value="SHG57459.1"/>
    <property type="molecule type" value="Genomic_DNA"/>
</dbReference>
<evidence type="ECO:0000313" key="3">
    <source>
        <dbReference type="Proteomes" id="UP000183988"/>
    </source>
</evidence>